<dbReference type="PANTHER" id="PTHR42760">
    <property type="entry name" value="SHORT-CHAIN DEHYDROGENASES/REDUCTASES FAMILY MEMBER"/>
    <property type="match status" value="1"/>
</dbReference>
<gene>
    <name evidence="3" type="ORF">CTAYLR_000417</name>
</gene>
<dbReference type="CDD" id="cd05233">
    <property type="entry name" value="SDR_c"/>
    <property type="match status" value="1"/>
</dbReference>
<dbReference type="GO" id="GO:0016616">
    <property type="term" value="F:oxidoreductase activity, acting on the CH-OH group of donors, NAD or NADP as acceptor"/>
    <property type="evidence" value="ECO:0007669"/>
    <property type="project" value="TreeGrafter"/>
</dbReference>
<evidence type="ECO:0000256" key="1">
    <source>
        <dbReference type="ARBA" id="ARBA00006484"/>
    </source>
</evidence>
<reference evidence="3" key="1">
    <citation type="submission" date="2023-01" db="EMBL/GenBank/DDBJ databases">
        <title>Metagenome sequencing of chrysophaentin producing Chrysophaeum taylorii.</title>
        <authorList>
            <person name="Davison J."/>
            <person name="Bewley C."/>
        </authorList>
    </citation>
    <scope>NUCLEOTIDE SEQUENCE</scope>
    <source>
        <strain evidence="3">NIES-1699</strain>
    </source>
</reference>
<dbReference type="SUPFAM" id="SSF51735">
    <property type="entry name" value="NAD(P)-binding Rossmann-fold domains"/>
    <property type="match status" value="1"/>
</dbReference>
<keyword evidence="2" id="KW-0560">Oxidoreductase</keyword>
<sequence length="246" mass="25689">MSRFNGKKAVVTGGSSGIGLATAKRLLAEGATVLVTGTNPERLKAAEEAGLLTLKNDAGKVEDTTTLAEAVSEKLGSVDACFLNAGFGRFIPIEQVTAEEFDEQFHVNVRGPLLEAKALGPFIVEGGSILLNTSVARELGMPGSSIYAATKGALRTMVRVMAREYAGKKVRVNAVSPGPIDSAFLSRTGMDQASIEGMAKQILSQVPLGRFGTNEDVAAVACFLLSDDAAYVTGSEYKVDGGLTEL</sequence>
<dbReference type="EMBL" id="JAQMWT010000317">
    <property type="protein sequence ID" value="KAJ8605195.1"/>
    <property type="molecule type" value="Genomic_DNA"/>
</dbReference>
<dbReference type="PROSITE" id="PS00061">
    <property type="entry name" value="ADH_SHORT"/>
    <property type="match status" value="1"/>
</dbReference>
<evidence type="ECO:0000313" key="4">
    <source>
        <dbReference type="Proteomes" id="UP001230188"/>
    </source>
</evidence>
<organism evidence="3 4">
    <name type="scientific">Chrysophaeum taylorii</name>
    <dbReference type="NCBI Taxonomy" id="2483200"/>
    <lineage>
        <taxon>Eukaryota</taxon>
        <taxon>Sar</taxon>
        <taxon>Stramenopiles</taxon>
        <taxon>Ochrophyta</taxon>
        <taxon>Pelagophyceae</taxon>
        <taxon>Pelagomonadales</taxon>
        <taxon>Pelagomonadaceae</taxon>
        <taxon>Chrysophaeum</taxon>
    </lineage>
</organism>
<dbReference type="Gene3D" id="3.40.50.720">
    <property type="entry name" value="NAD(P)-binding Rossmann-like Domain"/>
    <property type="match status" value="1"/>
</dbReference>
<dbReference type="AlphaFoldDB" id="A0AAD7UG19"/>
<dbReference type="PANTHER" id="PTHR42760:SF133">
    <property type="entry name" value="3-OXOACYL-[ACYL-CARRIER-PROTEIN] REDUCTASE"/>
    <property type="match status" value="1"/>
</dbReference>
<dbReference type="Pfam" id="PF13561">
    <property type="entry name" value="adh_short_C2"/>
    <property type="match status" value="1"/>
</dbReference>
<evidence type="ECO:0000256" key="2">
    <source>
        <dbReference type="ARBA" id="ARBA00023002"/>
    </source>
</evidence>
<accession>A0AAD7UG19</accession>
<dbReference type="InterPro" id="IPR036291">
    <property type="entry name" value="NAD(P)-bd_dom_sf"/>
</dbReference>
<evidence type="ECO:0000313" key="3">
    <source>
        <dbReference type="EMBL" id="KAJ8605195.1"/>
    </source>
</evidence>
<keyword evidence="4" id="KW-1185">Reference proteome</keyword>
<proteinExistence type="inferred from homology"/>
<dbReference type="InterPro" id="IPR020904">
    <property type="entry name" value="Sc_DH/Rdtase_CS"/>
</dbReference>
<dbReference type="Proteomes" id="UP001230188">
    <property type="component" value="Unassembled WGS sequence"/>
</dbReference>
<dbReference type="FunFam" id="3.40.50.720:FF:000084">
    <property type="entry name" value="Short-chain dehydrogenase reductase"/>
    <property type="match status" value="1"/>
</dbReference>
<comment type="similarity">
    <text evidence="1">Belongs to the short-chain dehydrogenases/reductases (SDR) family.</text>
</comment>
<dbReference type="PRINTS" id="PR00081">
    <property type="entry name" value="GDHRDH"/>
</dbReference>
<name>A0AAD7UG19_9STRA</name>
<dbReference type="GO" id="GO:0006633">
    <property type="term" value="P:fatty acid biosynthetic process"/>
    <property type="evidence" value="ECO:0007669"/>
    <property type="project" value="TreeGrafter"/>
</dbReference>
<protein>
    <submittedName>
        <fullName evidence="3">Uncharacterized protein</fullName>
    </submittedName>
</protein>
<dbReference type="GO" id="GO:0048038">
    <property type="term" value="F:quinone binding"/>
    <property type="evidence" value="ECO:0007669"/>
    <property type="project" value="TreeGrafter"/>
</dbReference>
<comment type="caution">
    <text evidence="3">The sequence shown here is derived from an EMBL/GenBank/DDBJ whole genome shotgun (WGS) entry which is preliminary data.</text>
</comment>
<dbReference type="InterPro" id="IPR002347">
    <property type="entry name" value="SDR_fam"/>
</dbReference>